<organism evidence="1 2">
    <name type="scientific">Penicillium cf. griseofulvum</name>
    <dbReference type="NCBI Taxonomy" id="2972120"/>
    <lineage>
        <taxon>Eukaryota</taxon>
        <taxon>Fungi</taxon>
        <taxon>Dikarya</taxon>
        <taxon>Ascomycota</taxon>
        <taxon>Pezizomycotina</taxon>
        <taxon>Eurotiomycetes</taxon>
        <taxon>Eurotiomycetidae</taxon>
        <taxon>Eurotiales</taxon>
        <taxon>Aspergillaceae</taxon>
        <taxon>Penicillium</taxon>
    </lineage>
</organism>
<proteinExistence type="predicted"/>
<comment type="caution">
    <text evidence="1">The sequence shown here is derived from an EMBL/GenBank/DDBJ whole genome shotgun (WGS) entry which is preliminary data.</text>
</comment>
<reference evidence="1" key="2">
    <citation type="journal article" date="2023" name="IMA Fungus">
        <title>Comparative genomic study of the Penicillium genus elucidates a diverse pangenome and 15 lateral gene transfer events.</title>
        <authorList>
            <person name="Petersen C."/>
            <person name="Sorensen T."/>
            <person name="Nielsen M.R."/>
            <person name="Sondergaard T.E."/>
            <person name="Sorensen J.L."/>
            <person name="Fitzpatrick D.A."/>
            <person name="Frisvad J.C."/>
            <person name="Nielsen K.L."/>
        </authorList>
    </citation>
    <scope>NUCLEOTIDE SEQUENCE</scope>
    <source>
        <strain evidence="1">IBT 16849</strain>
    </source>
</reference>
<dbReference type="AlphaFoldDB" id="A0A9W9N061"/>
<gene>
    <name evidence="1" type="ORF">N7472_000739</name>
</gene>
<name>A0A9W9N061_9EURO</name>
<keyword evidence="2" id="KW-1185">Reference proteome</keyword>
<accession>A0A9W9N061</accession>
<evidence type="ECO:0000313" key="1">
    <source>
        <dbReference type="EMBL" id="KAJ5210600.1"/>
    </source>
</evidence>
<dbReference type="EMBL" id="JAPQKP010000001">
    <property type="protein sequence ID" value="KAJ5210600.1"/>
    <property type="molecule type" value="Genomic_DNA"/>
</dbReference>
<reference evidence="1" key="1">
    <citation type="submission" date="2022-11" db="EMBL/GenBank/DDBJ databases">
        <authorList>
            <person name="Petersen C."/>
        </authorList>
    </citation>
    <scope>NUCLEOTIDE SEQUENCE</scope>
    <source>
        <strain evidence="1">IBT 16849</strain>
    </source>
</reference>
<protein>
    <submittedName>
        <fullName evidence="1">Uncharacterized protein</fullName>
    </submittedName>
</protein>
<dbReference type="Proteomes" id="UP001150879">
    <property type="component" value="Unassembled WGS sequence"/>
</dbReference>
<sequence length="100" mass="11852">MSHNHAIQTYTDDELECLMDLRYRATRRLIERASVDRQFQYISHCYTELRREVGHLSHIRHQLIHALGRFLDILLAPKIEMLAEEANDQEVYERLTGCSP</sequence>
<evidence type="ECO:0000313" key="2">
    <source>
        <dbReference type="Proteomes" id="UP001150879"/>
    </source>
</evidence>